<gene>
    <name evidence="6" type="ORF">J4557_43045</name>
</gene>
<keyword evidence="7" id="KW-1185">Reference proteome</keyword>
<evidence type="ECO:0000256" key="4">
    <source>
        <dbReference type="ARBA" id="ARBA00023136"/>
    </source>
</evidence>
<evidence type="ECO:0000256" key="1">
    <source>
        <dbReference type="ARBA" id="ARBA00004141"/>
    </source>
</evidence>
<organism evidence="6 7">
    <name type="scientific">Actinomadura nitritigenes</name>
    <dbReference type="NCBI Taxonomy" id="134602"/>
    <lineage>
        <taxon>Bacteria</taxon>
        <taxon>Bacillati</taxon>
        <taxon>Actinomycetota</taxon>
        <taxon>Actinomycetes</taxon>
        <taxon>Streptosporangiales</taxon>
        <taxon>Thermomonosporaceae</taxon>
        <taxon>Actinomadura</taxon>
    </lineage>
</organism>
<comment type="caution">
    <text evidence="6">The sequence shown here is derived from an EMBL/GenBank/DDBJ whole genome shotgun (WGS) entry which is preliminary data.</text>
</comment>
<feature type="transmembrane region" description="Helical" evidence="5">
    <location>
        <begin position="100"/>
        <end position="118"/>
    </location>
</feature>
<evidence type="ECO:0000256" key="2">
    <source>
        <dbReference type="ARBA" id="ARBA00022692"/>
    </source>
</evidence>
<protein>
    <submittedName>
        <fullName evidence="6">DoxX family protein</fullName>
    </submittedName>
</protein>
<comment type="subcellular location">
    <subcellularLocation>
        <location evidence="1">Membrane</location>
        <topology evidence="1">Multi-pass membrane protein</topology>
    </subcellularLocation>
</comment>
<keyword evidence="4 5" id="KW-0472">Membrane</keyword>
<evidence type="ECO:0000256" key="5">
    <source>
        <dbReference type="SAM" id="Phobius"/>
    </source>
</evidence>
<name>A0ABS3RDS7_9ACTN</name>
<dbReference type="RefSeq" id="WP_208272609.1">
    <property type="nucleotide sequence ID" value="NZ_BAAAGM010000075.1"/>
</dbReference>
<evidence type="ECO:0000313" key="6">
    <source>
        <dbReference type="EMBL" id="MBO2444316.1"/>
    </source>
</evidence>
<keyword evidence="2 5" id="KW-0812">Transmembrane</keyword>
<accession>A0ABS3RDS7</accession>
<dbReference type="Pfam" id="PF13564">
    <property type="entry name" value="DoxX_2"/>
    <property type="match status" value="1"/>
</dbReference>
<sequence length="123" mass="12765">MNLLLWILQAALAALFGAAGVMTSAQPKDKLEPKLPWTADFSTHTVRFIGLAELAGALGLILPAATGLVPILTPLAATGLALLMVLAALTHLRRKESTAIVLNAVLLIAAAVVAWGRFGPHAL</sequence>
<proteinExistence type="predicted"/>
<reference evidence="6 7" key="1">
    <citation type="submission" date="2021-03" db="EMBL/GenBank/DDBJ databases">
        <authorList>
            <person name="Kanchanasin P."/>
            <person name="Saeng-In P."/>
            <person name="Phongsopitanun W."/>
            <person name="Yuki M."/>
            <person name="Kudo T."/>
            <person name="Ohkuma M."/>
            <person name="Tanasupawat S."/>
        </authorList>
    </citation>
    <scope>NUCLEOTIDE SEQUENCE [LARGE SCALE GENOMIC DNA]</scope>
    <source>
        <strain evidence="6 7">L46</strain>
    </source>
</reference>
<dbReference type="InterPro" id="IPR032808">
    <property type="entry name" value="DoxX"/>
</dbReference>
<dbReference type="EMBL" id="JAGEOK010000044">
    <property type="protein sequence ID" value="MBO2444316.1"/>
    <property type="molecule type" value="Genomic_DNA"/>
</dbReference>
<evidence type="ECO:0000256" key="3">
    <source>
        <dbReference type="ARBA" id="ARBA00022989"/>
    </source>
</evidence>
<dbReference type="Proteomes" id="UP000666915">
    <property type="component" value="Unassembled WGS sequence"/>
</dbReference>
<keyword evidence="3 5" id="KW-1133">Transmembrane helix</keyword>
<feature type="transmembrane region" description="Helical" evidence="5">
    <location>
        <begin position="68"/>
        <end position="88"/>
    </location>
</feature>
<evidence type="ECO:0000313" key="7">
    <source>
        <dbReference type="Proteomes" id="UP000666915"/>
    </source>
</evidence>